<dbReference type="Proteomes" id="UP000429523">
    <property type="component" value="Unassembled WGS sequence"/>
</dbReference>
<evidence type="ECO:0000313" key="2">
    <source>
        <dbReference type="EMBL" id="KAE8919289.1"/>
    </source>
</evidence>
<dbReference type="Proteomes" id="UP000437068">
    <property type="component" value="Unassembled WGS sequence"/>
</dbReference>
<sequence length="79" mass="8688">MMNERPVKLEEMSTARTSGLLVSRIPKKKRSGILVKDGEAIPGISARDIRQSRRGSLRNDQASNNTVEADQDGETHVAL</sequence>
<evidence type="ECO:0000313" key="17">
    <source>
        <dbReference type="Proteomes" id="UP000488956"/>
    </source>
</evidence>
<evidence type="ECO:0000313" key="14">
    <source>
        <dbReference type="Proteomes" id="UP000440732"/>
    </source>
</evidence>
<evidence type="ECO:0000313" key="6">
    <source>
        <dbReference type="EMBL" id="KAE9163715.1"/>
    </source>
</evidence>
<evidence type="ECO:0000313" key="13">
    <source>
        <dbReference type="Proteomes" id="UP000440367"/>
    </source>
</evidence>
<dbReference type="EMBL" id="QXGB01005209">
    <property type="protein sequence ID" value="KAE9163715.1"/>
    <property type="molecule type" value="Genomic_DNA"/>
</dbReference>
<dbReference type="Proteomes" id="UP000433483">
    <property type="component" value="Unassembled WGS sequence"/>
</dbReference>
<gene>
    <name evidence="8" type="ORF">PF001_g29765</name>
    <name evidence="7" type="ORF">PF002_g30649</name>
    <name evidence="6" type="ORF">PF005_g30331</name>
    <name evidence="5" type="ORF">PF006_g29962</name>
    <name evidence="9" type="ORF">PF008_g29873</name>
    <name evidence="2" type="ORF">PF009_g30403</name>
    <name evidence="4" type="ORF">PF010_g29875</name>
    <name evidence="3" type="ORF">PF011_g29371</name>
</gene>
<dbReference type="Proteomes" id="UP000460718">
    <property type="component" value="Unassembled WGS sequence"/>
</dbReference>
<dbReference type="Proteomes" id="UP000440732">
    <property type="component" value="Unassembled WGS sequence"/>
</dbReference>
<dbReference type="Proteomes" id="UP000488956">
    <property type="component" value="Unassembled WGS sequence"/>
</dbReference>
<evidence type="ECO:0000313" key="9">
    <source>
        <dbReference type="EMBL" id="KAE9273300.1"/>
    </source>
</evidence>
<dbReference type="EMBL" id="QXGA01005346">
    <property type="protein sequence ID" value="KAE9067592.1"/>
    <property type="molecule type" value="Genomic_DNA"/>
</dbReference>
<accession>A0A6A3DD11</accession>
<dbReference type="AlphaFoldDB" id="A0A6A3DD11"/>
<dbReference type="EMBL" id="QXGF01004799">
    <property type="protein sequence ID" value="KAE8919289.1"/>
    <property type="molecule type" value="Genomic_DNA"/>
</dbReference>
<evidence type="ECO:0000313" key="5">
    <source>
        <dbReference type="EMBL" id="KAE9067592.1"/>
    </source>
</evidence>
<dbReference type="EMBL" id="QXFY01005206">
    <property type="protein sequence ID" value="KAE9273300.1"/>
    <property type="molecule type" value="Genomic_DNA"/>
</dbReference>
<evidence type="ECO:0000313" key="11">
    <source>
        <dbReference type="Proteomes" id="UP000433483"/>
    </source>
</evidence>
<dbReference type="Proteomes" id="UP000440367">
    <property type="component" value="Unassembled WGS sequence"/>
</dbReference>
<dbReference type="EMBL" id="QXFX01005257">
    <property type="protein sequence ID" value="KAE9061278.1"/>
    <property type="molecule type" value="Genomic_DNA"/>
</dbReference>
<evidence type="ECO:0000313" key="3">
    <source>
        <dbReference type="EMBL" id="KAE8962489.1"/>
    </source>
</evidence>
<comment type="caution">
    <text evidence="2">The sequence shown here is derived from an EMBL/GenBank/DDBJ whole genome shotgun (WGS) entry which is preliminary data.</text>
</comment>
<dbReference type="EMBL" id="QXGE01005212">
    <property type="protein sequence ID" value="KAE9268170.1"/>
    <property type="molecule type" value="Genomic_DNA"/>
</dbReference>
<evidence type="ECO:0000313" key="4">
    <source>
        <dbReference type="EMBL" id="KAE9061278.1"/>
    </source>
</evidence>
<evidence type="ECO:0000256" key="1">
    <source>
        <dbReference type="SAM" id="MobiDB-lite"/>
    </source>
</evidence>
<dbReference type="EMBL" id="QXGD01004901">
    <property type="protein sequence ID" value="KAE9168312.1"/>
    <property type="molecule type" value="Genomic_DNA"/>
</dbReference>
<feature type="compositionally biased region" description="Polar residues" evidence="1">
    <location>
        <begin position="58"/>
        <end position="68"/>
    </location>
</feature>
<keyword evidence="11" id="KW-1185">Reference proteome</keyword>
<dbReference type="EMBL" id="QXFW01005298">
    <property type="protein sequence ID" value="KAE8962489.1"/>
    <property type="molecule type" value="Genomic_DNA"/>
</dbReference>
<feature type="region of interest" description="Disordered" evidence="1">
    <location>
        <begin position="40"/>
        <end position="79"/>
    </location>
</feature>
<evidence type="ECO:0000313" key="12">
    <source>
        <dbReference type="Proteomes" id="UP000437068"/>
    </source>
</evidence>
<reference evidence="10 11" key="1">
    <citation type="submission" date="2018-08" db="EMBL/GenBank/DDBJ databases">
        <title>Genomic investigation of the strawberry pathogen Phytophthora fragariae indicates pathogenicity is determined by transcriptional variation in three key races.</title>
        <authorList>
            <person name="Adams T.M."/>
            <person name="Armitage A.D."/>
            <person name="Sobczyk M.K."/>
            <person name="Bates H.J."/>
            <person name="Dunwell J.M."/>
            <person name="Nellist C.F."/>
            <person name="Harrison R.J."/>
        </authorList>
    </citation>
    <scope>NUCLEOTIDE SEQUENCE [LARGE SCALE GENOMIC DNA]</scope>
    <source>
        <strain evidence="8 12">A4</strain>
        <strain evidence="7 13">BC-1</strain>
        <strain evidence="6 11">NOV-27</strain>
        <strain evidence="5 14">NOV-5</strain>
        <strain evidence="9 16">NOV-77</strain>
        <strain evidence="2 10">NOV-9</strain>
        <strain evidence="4 17">ONT-3</strain>
        <strain evidence="3 15">SCRP245</strain>
    </source>
</reference>
<evidence type="ECO:0000313" key="7">
    <source>
        <dbReference type="EMBL" id="KAE9168312.1"/>
    </source>
</evidence>
<proteinExistence type="predicted"/>
<evidence type="ECO:0000313" key="15">
    <source>
        <dbReference type="Proteomes" id="UP000460718"/>
    </source>
</evidence>
<evidence type="ECO:0000313" key="16">
    <source>
        <dbReference type="Proteomes" id="UP000486351"/>
    </source>
</evidence>
<dbReference type="Proteomes" id="UP000486351">
    <property type="component" value="Unassembled WGS sequence"/>
</dbReference>
<protein>
    <submittedName>
        <fullName evidence="2">Uncharacterized protein</fullName>
    </submittedName>
</protein>
<name>A0A6A3DD11_9STRA</name>
<evidence type="ECO:0000313" key="10">
    <source>
        <dbReference type="Proteomes" id="UP000429523"/>
    </source>
</evidence>
<evidence type="ECO:0000313" key="8">
    <source>
        <dbReference type="EMBL" id="KAE9268170.1"/>
    </source>
</evidence>
<organism evidence="2 10">
    <name type="scientific">Phytophthora fragariae</name>
    <dbReference type="NCBI Taxonomy" id="53985"/>
    <lineage>
        <taxon>Eukaryota</taxon>
        <taxon>Sar</taxon>
        <taxon>Stramenopiles</taxon>
        <taxon>Oomycota</taxon>
        <taxon>Peronosporomycetes</taxon>
        <taxon>Peronosporales</taxon>
        <taxon>Peronosporaceae</taxon>
        <taxon>Phytophthora</taxon>
    </lineage>
</organism>